<reference evidence="1 2" key="1">
    <citation type="submission" date="2012-12" db="EMBL/GenBank/DDBJ databases">
        <title>The Genome Sequence of Bacillus cereus ISP2954.</title>
        <authorList>
            <consortium name="The Broad Institute Genome Sequencing Platform"/>
            <consortium name="The Broad Institute Genome Sequencing Center for Infectious Disease"/>
            <person name="Feldgarden M."/>
            <person name="Van der Auwera G.A."/>
            <person name="Mahillon J."/>
            <person name="Duprez V."/>
            <person name="Timmery S."/>
            <person name="Mattelet C."/>
            <person name="Dierick K."/>
            <person name="Sun M."/>
            <person name="Yu Z."/>
            <person name="Zhu L."/>
            <person name="Hu X."/>
            <person name="Shank E.B."/>
            <person name="Swiecicka I."/>
            <person name="Hansen B.M."/>
            <person name="Andrup L."/>
            <person name="Walker B."/>
            <person name="Young S.K."/>
            <person name="Zeng Q."/>
            <person name="Gargeya S."/>
            <person name="Fitzgerald M."/>
            <person name="Haas B."/>
            <person name="Abouelleil A."/>
            <person name="Alvarado L."/>
            <person name="Arachchi H.M."/>
            <person name="Berlin A.M."/>
            <person name="Chapman S.B."/>
            <person name="Dewar J."/>
            <person name="Goldberg J."/>
            <person name="Griggs A."/>
            <person name="Gujja S."/>
            <person name="Hansen M."/>
            <person name="Howarth C."/>
            <person name="Imamovic A."/>
            <person name="Larimer J."/>
            <person name="McCowan C."/>
            <person name="Murphy C."/>
            <person name="Neiman D."/>
            <person name="Pearson M."/>
            <person name="Priest M."/>
            <person name="Roberts A."/>
            <person name="Saif S."/>
            <person name="Shea T."/>
            <person name="Sisk P."/>
            <person name="Sykes S."/>
            <person name="Wortman J."/>
            <person name="Nusbaum C."/>
            <person name="Birren B."/>
        </authorList>
    </citation>
    <scope>NUCLEOTIDE SEQUENCE [LARGE SCALE GENOMIC DNA]</scope>
    <source>
        <strain evidence="1 2">ISP2954</strain>
    </source>
</reference>
<dbReference type="AlphaFoldDB" id="A0A9W5QLR2"/>
<dbReference type="RefSeq" id="WP_001268380.1">
    <property type="nucleotide sequence ID" value="NZ_KB976789.1"/>
</dbReference>
<dbReference type="EMBL" id="AHEJ01000013">
    <property type="protein sequence ID" value="EOP73998.1"/>
    <property type="molecule type" value="Genomic_DNA"/>
</dbReference>
<evidence type="ECO:0000313" key="1">
    <source>
        <dbReference type="EMBL" id="EOP73998.1"/>
    </source>
</evidence>
<protein>
    <submittedName>
        <fullName evidence="1">Uncharacterized protein</fullName>
    </submittedName>
</protein>
<organism evidence="1 2">
    <name type="scientific">Bacillus cereus ISP2954</name>
    <dbReference type="NCBI Taxonomy" id="1053215"/>
    <lineage>
        <taxon>Bacteria</taxon>
        <taxon>Bacillati</taxon>
        <taxon>Bacillota</taxon>
        <taxon>Bacilli</taxon>
        <taxon>Bacillales</taxon>
        <taxon>Bacillaceae</taxon>
        <taxon>Bacillus</taxon>
        <taxon>Bacillus cereus group</taxon>
    </lineage>
</organism>
<name>A0A9W5QLR2_BACCE</name>
<comment type="caution">
    <text evidence="1">The sequence shown here is derived from an EMBL/GenBank/DDBJ whole genome shotgun (WGS) entry which is preliminary data.</text>
</comment>
<proteinExistence type="predicted"/>
<dbReference type="Proteomes" id="UP000013989">
    <property type="component" value="Unassembled WGS sequence"/>
</dbReference>
<evidence type="ECO:0000313" key="2">
    <source>
        <dbReference type="Proteomes" id="UP000013989"/>
    </source>
</evidence>
<accession>A0A9W5QLR2</accession>
<sequence>MRYFEFDKHDYYALMAVKDGGEEKAIELYVEIVAGESIKEVEEEGLPVEITREQALSKYLDVMGRDDISEWIKMFDQCENLPLLIDGTLV</sequence>
<gene>
    <name evidence="1" type="ORF">IGU_05761</name>
</gene>